<evidence type="ECO:0000313" key="5">
    <source>
        <dbReference type="Proteomes" id="UP000644693"/>
    </source>
</evidence>
<reference evidence="4" key="2">
    <citation type="submission" date="2020-09" db="EMBL/GenBank/DDBJ databases">
        <authorList>
            <person name="Sun Q."/>
            <person name="Kim S."/>
        </authorList>
    </citation>
    <scope>NUCLEOTIDE SEQUENCE</scope>
    <source>
        <strain evidence="4">KCTC 23430</strain>
    </source>
</reference>
<dbReference type="PANTHER" id="PTHR13778">
    <property type="entry name" value="GLYCOSYLTRANSFERASE 8 DOMAIN-CONTAINING PROTEIN"/>
    <property type="match status" value="1"/>
</dbReference>
<organism evidence="4 5">
    <name type="scientific">Parahalioglobus pacificus</name>
    <dbReference type="NCBI Taxonomy" id="930806"/>
    <lineage>
        <taxon>Bacteria</taxon>
        <taxon>Pseudomonadati</taxon>
        <taxon>Pseudomonadota</taxon>
        <taxon>Gammaproteobacteria</taxon>
        <taxon>Cellvibrionales</taxon>
        <taxon>Halieaceae</taxon>
        <taxon>Parahalioglobus</taxon>
    </lineage>
</organism>
<dbReference type="Pfam" id="PF01501">
    <property type="entry name" value="Glyco_transf_8"/>
    <property type="match status" value="1"/>
</dbReference>
<keyword evidence="2" id="KW-0808">Transferase</keyword>
<keyword evidence="3" id="KW-0479">Metal-binding</keyword>
<protein>
    <recommendedName>
        <fullName evidence="6">Lipopolysaccharide biosynthesis protein, LPS:glycosyltransferase</fullName>
    </recommendedName>
</protein>
<dbReference type="Proteomes" id="UP000644693">
    <property type="component" value="Unassembled WGS sequence"/>
</dbReference>
<dbReference type="PANTHER" id="PTHR13778:SF47">
    <property type="entry name" value="LIPOPOLYSACCHARIDE 1,3-GALACTOSYLTRANSFERASE"/>
    <property type="match status" value="1"/>
</dbReference>
<comment type="caution">
    <text evidence="4">The sequence shown here is derived from an EMBL/GenBank/DDBJ whole genome shotgun (WGS) entry which is preliminary data.</text>
</comment>
<evidence type="ECO:0000256" key="3">
    <source>
        <dbReference type="ARBA" id="ARBA00022723"/>
    </source>
</evidence>
<dbReference type="SUPFAM" id="SSF53448">
    <property type="entry name" value="Nucleotide-diphospho-sugar transferases"/>
    <property type="match status" value="1"/>
</dbReference>
<name>A0A918XND0_9GAMM</name>
<gene>
    <name evidence="4" type="ORF">GCM10007053_29720</name>
</gene>
<reference evidence="4" key="1">
    <citation type="journal article" date="2014" name="Int. J. Syst. Evol. Microbiol.">
        <title>Complete genome sequence of Corynebacterium casei LMG S-19264T (=DSM 44701T), isolated from a smear-ripened cheese.</title>
        <authorList>
            <consortium name="US DOE Joint Genome Institute (JGI-PGF)"/>
            <person name="Walter F."/>
            <person name="Albersmeier A."/>
            <person name="Kalinowski J."/>
            <person name="Ruckert C."/>
        </authorList>
    </citation>
    <scope>NUCLEOTIDE SEQUENCE</scope>
    <source>
        <strain evidence="4">KCTC 23430</strain>
    </source>
</reference>
<keyword evidence="1" id="KW-0328">Glycosyltransferase</keyword>
<dbReference type="InterPro" id="IPR002495">
    <property type="entry name" value="Glyco_trans_8"/>
</dbReference>
<dbReference type="GO" id="GO:0046872">
    <property type="term" value="F:metal ion binding"/>
    <property type="evidence" value="ECO:0007669"/>
    <property type="project" value="UniProtKB-KW"/>
</dbReference>
<accession>A0A918XND0</accession>
<evidence type="ECO:0000256" key="2">
    <source>
        <dbReference type="ARBA" id="ARBA00022679"/>
    </source>
</evidence>
<keyword evidence="5" id="KW-1185">Reference proteome</keyword>
<dbReference type="AlphaFoldDB" id="A0A918XND0"/>
<dbReference type="InterPro" id="IPR029044">
    <property type="entry name" value="Nucleotide-diphossugar_trans"/>
</dbReference>
<dbReference type="Gene3D" id="3.90.550.10">
    <property type="entry name" value="Spore Coat Polysaccharide Biosynthesis Protein SpsA, Chain A"/>
    <property type="match status" value="1"/>
</dbReference>
<sequence>MSVEITDVKVADSVLSDLVVSHHFKRENYFRLLIPELIDVERVLYLDSDIIVRGPLDDLFNIDLEGALVGACIDYGSDRPRQLGFPAHASYLNSGVMVMDLIGMRESNFSRTVIDQIRETPEKIEFVDQCGLNLVLKGEFKHIAPKYNFQSIFFDATFRRSLTCGDRKALETAMVDPTVIHFSGSVKPWHTSSRHPFRHDYWEIRNTTDYRAVLPDDFGLKALLGRYAPESFKRILRKLSGLFR</sequence>
<proteinExistence type="predicted"/>
<evidence type="ECO:0008006" key="6">
    <source>
        <dbReference type="Google" id="ProtNLM"/>
    </source>
</evidence>
<evidence type="ECO:0000313" key="4">
    <source>
        <dbReference type="EMBL" id="GHD38805.1"/>
    </source>
</evidence>
<evidence type="ECO:0000256" key="1">
    <source>
        <dbReference type="ARBA" id="ARBA00022676"/>
    </source>
</evidence>
<dbReference type="EMBL" id="BMYM01000004">
    <property type="protein sequence ID" value="GHD38805.1"/>
    <property type="molecule type" value="Genomic_DNA"/>
</dbReference>
<dbReference type="CDD" id="cd04194">
    <property type="entry name" value="GT8_A4GalT_like"/>
    <property type="match status" value="1"/>
</dbReference>
<dbReference type="InterPro" id="IPR050748">
    <property type="entry name" value="Glycosyltrans_8_dom-fam"/>
</dbReference>
<dbReference type="GO" id="GO:0016757">
    <property type="term" value="F:glycosyltransferase activity"/>
    <property type="evidence" value="ECO:0007669"/>
    <property type="project" value="UniProtKB-KW"/>
</dbReference>